<evidence type="ECO:0000313" key="1">
    <source>
        <dbReference type="EMBL" id="MDQ0412368.1"/>
    </source>
</evidence>
<name>A0ABU0FR33_9BACI</name>
<proteinExistence type="predicted"/>
<organism evidence="1 2">
    <name type="scientific">Mesobacillus stamsii</name>
    <dbReference type="NCBI Taxonomy" id="225347"/>
    <lineage>
        <taxon>Bacteria</taxon>
        <taxon>Bacillati</taxon>
        <taxon>Bacillota</taxon>
        <taxon>Bacilli</taxon>
        <taxon>Bacillales</taxon>
        <taxon>Bacillaceae</taxon>
        <taxon>Mesobacillus</taxon>
    </lineage>
</organism>
<evidence type="ECO:0000313" key="2">
    <source>
        <dbReference type="Proteomes" id="UP001242313"/>
    </source>
</evidence>
<comment type="caution">
    <text evidence="1">The sequence shown here is derived from an EMBL/GenBank/DDBJ whole genome shotgun (WGS) entry which is preliminary data.</text>
</comment>
<keyword evidence="2" id="KW-1185">Reference proteome</keyword>
<protein>
    <recommendedName>
        <fullName evidence="3">Transposase IS4-like domain-containing protein</fullName>
    </recommendedName>
</protein>
<reference evidence="1 2" key="1">
    <citation type="submission" date="2023-07" db="EMBL/GenBank/DDBJ databases">
        <title>Genomic Encyclopedia of Type Strains, Phase IV (KMG-IV): sequencing the most valuable type-strain genomes for metagenomic binning, comparative biology and taxonomic classification.</title>
        <authorList>
            <person name="Goeker M."/>
        </authorList>
    </citation>
    <scope>NUCLEOTIDE SEQUENCE [LARGE SCALE GENOMIC DNA]</scope>
    <source>
        <strain evidence="1 2">DSM 19598</strain>
    </source>
</reference>
<sequence length="61" mass="6802">MDSSFLGYKTYIAMRDERIITAAIVATGEATGMEMETVIGDTAYSEKRTFFIQKKKTGTII</sequence>
<dbReference type="Proteomes" id="UP001242313">
    <property type="component" value="Unassembled WGS sequence"/>
</dbReference>
<dbReference type="EMBL" id="JAUSUN010000003">
    <property type="protein sequence ID" value="MDQ0412368.1"/>
    <property type="molecule type" value="Genomic_DNA"/>
</dbReference>
<accession>A0ABU0FR33</accession>
<gene>
    <name evidence="1" type="ORF">J2S25_000548</name>
</gene>
<evidence type="ECO:0008006" key="3">
    <source>
        <dbReference type="Google" id="ProtNLM"/>
    </source>
</evidence>